<proteinExistence type="predicted"/>
<dbReference type="PANTHER" id="PTHR35526:SF3">
    <property type="entry name" value="ANTI-SIGMA-F FACTOR RSBW"/>
    <property type="match status" value="1"/>
</dbReference>
<evidence type="ECO:0000313" key="4">
    <source>
        <dbReference type="EMBL" id="MDT0382592.1"/>
    </source>
</evidence>
<protein>
    <submittedName>
        <fullName evidence="4">ATP-binding protein</fullName>
    </submittedName>
</protein>
<evidence type="ECO:0000256" key="2">
    <source>
        <dbReference type="SAM" id="MobiDB-lite"/>
    </source>
</evidence>
<comment type="caution">
    <text evidence="4">The sequence shown here is derived from an EMBL/GenBank/DDBJ whole genome shotgun (WGS) entry which is preliminary data.</text>
</comment>
<dbReference type="InterPro" id="IPR036890">
    <property type="entry name" value="HATPase_C_sf"/>
</dbReference>
<evidence type="ECO:0000313" key="5">
    <source>
        <dbReference type="Proteomes" id="UP001183414"/>
    </source>
</evidence>
<keyword evidence="1" id="KW-0808">Transferase</keyword>
<keyword evidence="5" id="KW-1185">Reference proteome</keyword>
<accession>A0ABU2P324</accession>
<dbReference type="CDD" id="cd16936">
    <property type="entry name" value="HATPase_RsbW-like"/>
    <property type="match status" value="1"/>
</dbReference>
<reference evidence="5" key="1">
    <citation type="submission" date="2023-07" db="EMBL/GenBank/DDBJ databases">
        <title>30 novel species of actinomycetes from the DSMZ collection.</title>
        <authorList>
            <person name="Nouioui I."/>
        </authorList>
    </citation>
    <scope>NUCLEOTIDE SEQUENCE [LARGE SCALE GENOMIC DNA]</scope>
    <source>
        <strain evidence="5">DSM 42041</strain>
    </source>
</reference>
<keyword evidence="4" id="KW-0547">Nucleotide-binding</keyword>
<feature type="domain" description="Histidine kinase/HSP90-like ATPase" evidence="3">
    <location>
        <begin position="27"/>
        <end position="140"/>
    </location>
</feature>
<dbReference type="GO" id="GO:0005524">
    <property type="term" value="F:ATP binding"/>
    <property type="evidence" value="ECO:0007669"/>
    <property type="project" value="UniProtKB-KW"/>
</dbReference>
<gene>
    <name evidence="4" type="ORF">RM572_27950</name>
</gene>
<dbReference type="EMBL" id="JAVREQ010000043">
    <property type="protein sequence ID" value="MDT0382592.1"/>
    <property type="molecule type" value="Genomic_DNA"/>
</dbReference>
<sequence>MTAAPTRPSHTYPAWWADGVSDQISLPAGPITTGIARHFVQQTMATWSVPGDIADALVLIASELATNAIAHTGTTTYTVACIRGPHSVELCVSNADGNSQIPLRNADDQDDSGWGLAMLAHLATTWGISRHRDGTRTWARVHLSSAEPRCRYDPPPGGEERRHWTSVR</sequence>
<feature type="region of interest" description="Disordered" evidence="2">
    <location>
        <begin position="149"/>
        <end position="168"/>
    </location>
</feature>
<evidence type="ECO:0000256" key="1">
    <source>
        <dbReference type="ARBA" id="ARBA00022527"/>
    </source>
</evidence>
<organism evidence="4 5">
    <name type="scientific">Streptomyces hazeniae</name>
    <dbReference type="NCBI Taxonomy" id="3075538"/>
    <lineage>
        <taxon>Bacteria</taxon>
        <taxon>Bacillati</taxon>
        <taxon>Actinomycetota</taxon>
        <taxon>Actinomycetes</taxon>
        <taxon>Kitasatosporales</taxon>
        <taxon>Streptomycetaceae</taxon>
        <taxon>Streptomyces</taxon>
    </lineage>
</organism>
<keyword evidence="4" id="KW-0067">ATP-binding</keyword>
<dbReference type="Pfam" id="PF13581">
    <property type="entry name" value="HATPase_c_2"/>
    <property type="match status" value="1"/>
</dbReference>
<keyword evidence="1" id="KW-0723">Serine/threonine-protein kinase</keyword>
<evidence type="ECO:0000259" key="3">
    <source>
        <dbReference type="Pfam" id="PF13581"/>
    </source>
</evidence>
<dbReference type="InterPro" id="IPR050267">
    <property type="entry name" value="Anti-sigma-factor_SerPK"/>
</dbReference>
<dbReference type="PANTHER" id="PTHR35526">
    <property type="entry name" value="ANTI-SIGMA-F FACTOR RSBW-RELATED"/>
    <property type="match status" value="1"/>
</dbReference>
<dbReference type="SUPFAM" id="SSF55874">
    <property type="entry name" value="ATPase domain of HSP90 chaperone/DNA topoisomerase II/histidine kinase"/>
    <property type="match status" value="1"/>
</dbReference>
<dbReference type="RefSeq" id="WP_311676170.1">
    <property type="nucleotide sequence ID" value="NZ_JAVREQ010000043.1"/>
</dbReference>
<keyword evidence="1" id="KW-0418">Kinase</keyword>
<dbReference type="InterPro" id="IPR003594">
    <property type="entry name" value="HATPase_dom"/>
</dbReference>
<dbReference type="Gene3D" id="3.30.565.10">
    <property type="entry name" value="Histidine kinase-like ATPase, C-terminal domain"/>
    <property type="match status" value="1"/>
</dbReference>
<dbReference type="Proteomes" id="UP001183414">
    <property type="component" value="Unassembled WGS sequence"/>
</dbReference>
<name>A0ABU2P324_9ACTN</name>